<comment type="caution">
    <text evidence="2">The sequence shown here is derived from an EMBL/GenBank/DDBJ whole genome shotgun (WGS) entry which is preliminary data.</text>
</comment>
<keyword evidence="3" id="KW-1185">Reference proteome</keyword>
<dbReference type="Proteomes" id="UP000765509">
    <property type="component" value="Unassembled WGS sequence"/>
</dbReference>
<keyword evidence="1" id="KW-0732">Signal</keyword>
<gene>
    <name evidence="2" type="ORF">O181_101056</name>
</gene>
<name>A0A9Q3JFZ7_9BASI</name>
<accession>A0A9Q3JFZ7</accession>
<feature type="non-terminal residue" evidence="2">
    <location>
        <position position="1"/>
    </location>
</feature>
<dbReference type="AlphaFoldDB" id="A0A9Q3JFZ7"/>
<feature type="chain" id="PRO_5040239288" evidence="1">
    <location>
        <begin position="23"/>
        <end position="228"/>
    </location>
</feature>
<evidence type="ECO:0000313" key="3">
    <source>
        <dbReference type="Proteomes" id="UP000765509"/>
    </source>
</evidence>
<evidence type="ECO:0000313" key="2">
    <source>
        <dbReference type="EMBL" id="MBW0561341.1"/>
    </source>
</evidence>
<feature type="signal peptide" evidence="1">
    <location>
        <begin position="1"/>
        <end position="22"/>
    </location>
</feature>
<protein>
    <submittedName>
        <fullName evidence="2">Uncharacterized protein</fullName>
    </submittedName>
</protein>
<organism evidence="2 3">
    <name type="scientific">Austropuccinia psidii MF-1</name>
    <dbReference type="NCBI Taxonomy" id="1389203"/>
    <lineage>
        <taxon>Eukaryota</taxon>
        <taxon>Fungi</taxon>
        <taxon>Dikarya</taxon>
        <taxon>Basidiomycota</taxon>
        <taxon>Pucciniomycotina</taxon>
        <taxon>Pucciniomycetes</taxon>
        <taxon>Pucciniales</taxon>
        <taxon>Sphaerophragmiaceae</taxon>
        <taxon>Austropuccinia</taxon>
    </lineage>
</organism>
<sequence length="228" mass="26203">MSRLILAVVISITLFSSLLVNGFPLAMFNGACSGLSSNNPATLVIRSRSKPFLIPTTQENTQNHLETRKIAKSGFSINASPQYLHKGTQRYVNFETIQSRIHPRVVSWRNSTNTSTPTTTKCHEQIEEINPPLSVSGCTYLIKMAGFTSVCRLDYYSFSFETIEHEHRRAVDYMYNLGTFAEHLEILHHRPRDELWLQTRFVEAMTRLAHYIWVMNAQFDNARDCVRQ</sequence>
<reference evidence="2" key="1">
    <citation type="submission" date="2021-03" db="EMBL/GenBank/DDBJ databases">
        <title>Draft genome sequence of rust myrtle Austropuccinia psidii MF-1, a brazilian biotype.</title>
        <authorList>
            <person name="Quecine M.C."/>
            <person name="Pachon D.M.R."/>
            <person name="Bonatelli M.L."/>
            <person name="Correr F.H."/>
            <person name="Franceschini L.M."/>
            <person name="Leite T.F."/>
            <person name="Margarido G.R.A."/>
            <person name="Almeida C.A."/>
            <person name="Ferrarezi J.A."/>
            <person name="Labate C.A."/>
        </authorList>
    </citation>
    <scope>NUCLEOTIDE SEQUENCE</scope>
    <source>
        <strain evidence="2">MF-1</strain>
    </source>
</reference>
<dbReference type="EMBL" id="AVOT02070879">
    <property type="protein sequence ID" value="MBW0561341.1"/>
    <property type="molecule type" value="Genomic_DNA"/>
</dbReference>
<evidence type="ECO:0000256" key="1">
    <source>
        <dbReference type="SAM" id="SignalP"/>
    </source>
</evidence>
<proteinExistence type="predicted"/>